<feature type="compositionally biased region" description="Acidic residues" evidence="1">
    <location>
        <begin position="632"/>
        <end position="644"/>
    </location>
</feature>
<feature type="region of interest" description="Disordered" evidence="1">
    <location>
        <begin position="629"/>
        <end position="670"/>
    </location>
</feature>
<keyword evidence="3" id="KW-0378">Hydrolase</keyword>
<dbReference type="GeneID" id="63834419"/>
<evidence type="ECO:0000313" key="4">
    <source>
        <dbReference type="Proteomes" id="UP000803844"/>
    </source>
</evidence>
<dbReference type="PANTHER" id="PTHR46411:SF2">
    <property type="entry name" value="AAA+ ATPASE DOMAIN-CONTAINING PROTEIN"/>
    <property type="match status" value="1"/>
</dbReference>
<dbReference type="Proteomes" id="UP000803844">
    <property type="component" value="Unassembled WGS sequence"/>
</dbReference>
<reference evidence="3" key="1">
    <citation type="journal article" date="2020" name="Phytopathology">
        <title>Genome sequence of the chestnut blight fungus Cryphonectria parasitica EP155: A fundamental resource for an archetypical invasive plant pathogen.</title>
        <authorList>
            <person name="Crouch J.A."/>
            <person name="Dawe A."/>
            <person name="Aerts A."/>
            <person name="Barry K."/>
            <person name="Churchill A.C.L."/>
            <person name="Grimwood J."/>
            <person name="Hillman B."/>
            <person name="Milgroom M.G."/>
            <person name="Pangilinan J."/>
            <person name="Smith M."/>
            <person name="Salamov A."/>
            <person name="Schmutz J."/>
            <person name="Yadav J."/>
            <person name="Grigoriev I.V."/>
            <person name="Nuss D."/>
        </authorList>
    </citation>
    <scope>NUCLEOTIDE SEQUENCE</scope>
    <source>
        <strain evidence="3">EP155</strain>
    </source>
</reference>
<feature type="domain" description="AAA+ ATPase" evidence="2">
    <location>
        <begin position="401"/>
        <end position="526"/>
    </location>
</feature>
<dbReference type="RefSeq" id="XP_040775414.1">
    <property type="nucleotide sequence ID" value="XM_040917290.1"/>
</dbReference>
<accession>A0A9P4Y0U9</accession>
<keyword evidence="4" id="KW-1185">Reference proteome</keyword>
<feature type="region of interest" description="Disordered" evidence="1">
    <location>
        <begin position="294"/>
        <end position="317"/>
    </location>
</feature>
<proteinExistence type="predicted"/>
<dbReference type="SUPFAM" id="SSF52540">
    <property type="entry name" value="P-loop containing nucleoside triphosphate hydrolases"/>
    <property type="match status" value="1"/>
</dbReference>
<dbReference type="SMART" id="SM00382">
    <property type="entry name" value="AAA"/>
    <property type="match status" value="1"/>
</dbReference>
<gene>
    <name evidence="3" type="ORF">M406DRAFT_259378</name>
</gene>
<sequence length="670" mass="75643">MVVKSKHLIAAFNAVVGSYLGTNFFGDTVTIRAPYCPLIRYRSALSRYRSAQPACHDDEYAATTAKHIDVLLEYLDKAYGNQIREEEARHKRSPPVATFEWLWLAFKPGEVVYRKIHDVWTAFVIGNVSAKHRADNGKVKEYKIDCWNIRYRQERMQRTSSTFEISPFPGEQALHTLAGVPAAFFPEDLDQQGGLTMAQRQIKMGKMYWELVKRPSYKEYDGRLVDRDGRRGGHLAGRVIVDAEGYDRFAHQAPDQRMQPGLFPNPGLMMPAGQPKIILPQFAPQCTCDACTRQQDPSRARTPGPFADFEGRDPRKHEPPRNDLYFLVCSPDIPALLLADRRWGHVRVDRLAEVKCDTEAFGNLVLDPGVKLTVKALIGKFAAADGTVSPWPRDFVRGKGEGRIFLLHGSPGVGKTCTAECVAELTHRPLLAITSGDLAHPNVERSLGYFLALGERYGALVLLDEADVYLERRRTRDLRRNALVSVFLRALEYYRGVLFLTTNRIESFDPAFTSRIHVALHYRRLTNEDRDRIWTNNFDRLERDNAGKVVVSRGARDYVSRRGGGGGGGEVSELKLNGREIRNALQTAVALAETDAAEEGVEEIHIAEKHLRQVVKMSRGFKEFLLKRRGYDDEEEEDEEDEYGEGAGAGRDSDEERRGPPDMGWGFDTL</sequence>
<name>A0A9P4Y0U9_CRYP1</name>
<evidence type="ECO:0000256" key="1">
    <source>
        <dbReference type="SAM" id="MobiDB-lite"/>
    </source>
</evidence>
<dbReference type="GO" id="GO:0005524">
    <property type="term" value="F:ATP binding"/>
    <property type="evidence" value="ECO:0007669"/>
    <property type="project" value="InterPro"/>
</dbReference>
<dbReference type="AlphaFoldDB" id="A0A9P4Y0U9"/>
<dbReference type="PANTHER" id="PTHR46411">
    <property type="entry name" value="FAMILY ATPASE, PUTATIVE-RELATED"/>
    <property type="match status" value="1"/>
</dbReference>
<comment type="caution">
    <text evidence="3">The sequence shown here is derived from an EMBL/GenBank/DDBJ whole genome shotgun (WGS) entry which is preliminary data.</text>
</comment>
<dbReference type="InterPro" id="IPR054289">
    <property type="entry name" value="DUF7025"/>
</dbReference>
<dbReference type="Pfam" id="PF00004">
    <property type="entry name" value="AAA"/>
    <property type="match status" value="1"/>
</dbReference>
<dbReference type="InterPro" id="IPR027417">
    <property type="entry name" value="P-loop_NTPase"/>
</dbReference>
<protein>
    <submittedName>
        <fullName evidence="3">P-loop containing nucleoside triphosphate hydrolase protein</fullName>
    </submittedName>
</protein>
<dbReference type="GO" id="GO:0016887">
    <property type="term" value="F:ATP hydrolysis activity"/>
    <property type="evidence" value="ECO:0007669"/>
    <property type="project" value="InterPro"/>
</dbReference>
<dbReference type="EMBL" id="MU032348">
    <property type="protein sequence ID" value="KAF3764453.1"/>
    <property type="molecule type" value="Genomic_DNA"/>
</dbReference>
<organism evidence="3 4">
    <name type="scientific">Cryphonectria parasitica (strain ATCC 38755 / EP155)</name>
    <dbReference type="NCBI Taxonomy" id="660469"/>
    <lineage>
        <taxon>Eukaryota</taxon>
        <taxon>Fungi</taxon>
        <taxon>Dikarya</taxon>
        <taxon>Ascomycota</taxon>
        <taxon>Pezizomycotina</taxon>
        <taxon>Sordariomycetes</taxon>
        <taxon>Sordariomycetidae</taxon>
        <taxon>Diaporthales</taxon>
        <taxon>Cryphonectriaceae</taxon>
        <taxon>Cryphonectria-Endothia species complex</taxon>
        <taxon>Cryphonectria</taxon>
    </lineage>
</organism>
<dbReference type="OrthoDB" id="10042665at2759"/>
<evidence type="ECO:0000313" key="3">
    <source>
        <dbReference type="EMBL" id="KAF3764453.1"/>
    </source>
</evidence>
<dbReference type="Pfam" id="PF23232">
    <property type="entry name" value="AAA_lid_13"/>
    <property type="match status" value="1"/>
</dbReference>
<feature type="compositionally biased region" description="Basic and acidic residues" evidence="1">
    <location>
        <begin position="651"/>
        <end position="660"/>
    </location>
</feature>
<dbReference type="InterPro" id="IPR003959">
    <property type="entry name" value="ATPase_AAA_core"/>
</dbReference>
<dbReference type="Gene3D" id="3.40.50.300">
    <property type="entry name" value="P-loop containing nucleotide triphosphate hydrolases"/>
    <property type="match status" value="1"/>
</dbReference>
<dbReference type="InterPro" id="IPR056599">
    <property type="entry name" value="AAA_lid_fung"/>
</dbReference>
<dbReference type="InterPro" id="IPR003593">
    <property type="entry name" value="AAA+_ATPase"/>
</dbReference>
<dbReference type="Pfam" id="PF22942">
    <property type="entry name" value="DUF7025"/>
    <property type="match status" value="1"/>
</dbReference>
<evidence type="ECO:0000259" key="2">
    <source>
        <dbReference type="SMART" id="SM00382"/>
    </source>
</evidence>